<evidence type="ECO:0000259" key="5">
    <source>
        <dbReference type="PROSITE" id="PS00498"/>
    </source>
</evidence>
<dbReference type="PRINTS" id="PR00092">
    <property type="entry name" value="TYROSINASE"/>
</dbReference>
<evidence type="ECO:0000313" key="6">
    <source>
        <dbReference type="EMBL" id="KAH3859077.1"/>
    </source>
</evidence>
<keyword evidence="2" id="KW-0186">Copper</keyword>
<evidence type="ECO:0000256" key="4">
    <source>
        <dbReference type="SAM" id="Phobius"/>
    </source>
</evidence>
<keyword evidence="4" id="KW-0472">Membrane</keyword>
<dbReference type="Gene3D" id="1.10.1280.10">
    <property type="entry name" value="Di-copper center containing domain from catechol oxidase"/>
    <property type="match status" value="1"/>
</dbReference>
<dbReference type="InterPro" id="IPR008922">
    <property type="entry name" value="Di-copper_centre_dom_sf"/>
</dbReference>
<name>A0A9D4LKF8_DREPO</name>
<evidence type="ECO:0000313" key="7">
    <source>
        <dbReference type="Proteomes" id="UP000828390"/>
    </source>
</evidence>
<accession>A0A9D4LKF8</accession>
<feature type="domain" description="Tyrosinase copper-binding" evidence="5">
    <location>
        <begin position="308"/>
        <end position="319"/>
    </location>
</feature>
<evidence type="ECO:0000256" key="2">
    <source>
        <dbReference type="ARBA" id="ARBA00023008"/>
    </source>
</evidence>
<keyword evidence="7" id="KW-1185">Reference proteome</keyword>
<dbReference type="Pfam" id="PF00264">
    <property type="entry name" value="Tyrosinase"/>
    <property type="match status" value="1"/>
</dbReference>
<keyword evidence="4" id="KW-0812">Transmembrane</keyword>
<dbReference type="Proteomes" id="UP000828390">
    <property type="component" value="Unassembled WGS sequence"/>
</dbReference>
<feature type="compositionally biased region" description="Polar residues" evidence="3">
    <location>
        <begin position="548"/>
        <end position="561"/>
    </location>
</feature>
<gene>
    <name evidence="6" type="ORF">DPMN_101724</name>
</gene>
<feature type="transmembrane region" description="Helical" evidence="4">
    <location>
        <begin position="503"/>
        <end position="526"/>
    </location>
</feature>
<sequence length="573" mass="65199">MLVSSHPFVCVFRCSAGEKGFTMFENVILFTVVWCAVLVAVTSQGQEVFIKPLQIIQCEERAKDEPVNQTLAAEACMRTYFVERLSANVMDQDDRDFFEQEFVNKTFGKKPPTSGYRVRRDIRVLNVTERHKLYNAFNALYRNGTLARFGRLHATEVYQKHHGAAFLPWHRVYISALEEKLREVDPEVSLPYWDYSMDYYMPLPSESVVWSNCFFGNGKGTVLDGPFRSMYGGYNTPMSRDIAASECPSRLINKEDIEELMKFCNFANITTGKNLYQDNSSQNLEKLHDSVHDWVGGDMGHLGTAAYDPVFFMHHAFIDYIWEQFRRRQSSNECQVDVEKDYRELGDYSVDDRGKQGPNDTMQGFEHLKMSDGLWKNWTTDVYGYENAPECPKCGNSDFLYCDMSINPNRPNGVCVPKTNDSCDNTSFMAFNRDEPYKKQQAGGATLSLGPRHLGLPGDGRTRFMSREEGLALLKQQLALGMEDMPRTSRPETRASLDTTNTIIISTLSSVLGILLIVVVTLVVYIRKLTRKLQSPLNERRTEAPDTAETSADQGAGNFGSTRDVNIELRQRV</sequence>
<evidence type="ECO:0000256" key="3">
    <source>
        <dbReference type="SAM" id="MobiDB-lite"/>
    </source>
</evidence>
<dbReference type="PANTHER" id="PTHR11474:SF126">
    <property type="entry name" value="TYROSINASE-LIKE PROTEIN TYR-1-RELATED"/>
    <property type="match status" value="1"/>
</dbReference>
<keyword evidence="4" id="KW-1133">Transmembrane helix</keyword>
<proteinExistence type="predicted"/>
<dbReference type="PANTHER" id="PTHR11474">
    <property type="entry name" value="TYROSINASE FAMILY MEMBER"/>
    <property type="match status" value="1"/>
</dbReference>
<dbReference type="InterPro" id="IPR050316">
    <property type="entry name" value="Tyrosinase/Hemocyanin"/>
</dbReference>
<dbReference type="EMBL" id="JAIWYP010000003">
    <property type="protein sequence ID" value="KAH3859077.1"/>
    <property type="molecule type" value="Genomic_DNA"/>
</dbReference>
<keyword evidence="1" id="KW-0479">Metal-binding</keyword>
<protein>
    <recommendedName>
        <fullName evidence="5">Tyrosinase copper-binding domain-containing protein</fullName>
    </recommendedName>
</protein>
<dbReference type="PROSITE" id="PS00498">
    <property type="entry name" value="TYROSINASE_2"/>
    <property type="match status" value="1"/>
</dbReference>
<dbReference type="GO" id="GO:0046872">
    <property type="term" value="F:metal ion binding"/>
    <property type="evidence" value="ECO:0007669"/>
    <property type="project" value="UniProtKB-KW"/>
</dbReference>
<dbReference type="InterPro" id="IPR002227">
    <property type="entry name" value="Tyrosinase_Cu-bd"/>
</dbReference>
<dbReference type="GO" id="GO:0016491">
    <property type="term" value="F:oxidoreductase activity"/>
    <property type="evidence" value="ECO:0007669"/>
    <property type="project" value="InterPro"/>
</dbReference>
<comment type="caution">
    <text evidence="6">The sequence shown here is derived from an EMBL/GenBank/DDBJ whole genome shotgun (WGS) entry which is preliminary data.</text>
</comment>
<feature type="transmembrane region" description="Helical" evidence="4">
    <location>
        <begin position="21"/>
        <end position="41"/>
    </location>
</feature>
<reference evidence="6" key="2">
    <citation type="submission" date="2020-11" db="EMBL/GenBank/DDBJ databases">
        <authorList>
            <person name="McCartney M.A."/>
            <person name="Auch B."/>
            <person name="Kono T."/>
            <person name="Mallez S."/>
            <person name="Becker A."/>
            <person name="Gohl D.M."/>
            <person name="Silverstein K.A.T."/>
            <person name="Koren S."/>
            <person name="Bechman K.B."/>
            <person name="Herman A."/>
            <person name="Abrahante J.E."/>
            <person name="Garbe J."/>
        </authorList>
    </citation>
    <scope>NUCLEOTIDE SEQUENCE</scope>
    <source>
        <strain evidence="6">Duluth1</strain>
        <tissue evidence="6">Whole animal</tissue>
    </source>
</reference>
<dbReference type="AlphaFoldDB" id="A0A9D4LKF8"/>
<organism evidence="6 7">
    <name type="scientific">Dreissena polymorpha</name>
    <name type="common">Zebra mussel</name>
    <name type="synonym">Mytilus polymorpha</name>
    <dbReference type="NCBI Taxonomy" id="45954"/>
    <lineage>
        <taxon>Eukaryota</taxon>
        <taxon>Metazoa</taxon>
        <taxon>Spiralia</taxon>
        <taxon>Lophotrochozoa</taxon>
        <taxon>Mollusca</taxon>
        <taxon>Bivalvia</taxon>
        <taxon>Autobranchia</taxon>
        <taxon>Heteroconchia</taxon>
        <taxon>Euheterodonta</taxon>
        <taxon>Imparidentia</taxon>
        <taxon>Neoheterodontei</taxon>
        <taxon>Myida</taxon>
        <taxon>Dreissenoidea</taxon>
        <taxon>Dreissenidae</taxon>
        <taxon>Dreissena</taxon>
    </lineage>
</organism>
<dbReference type="SUPFAM" id="SSF48056">
    <property type="entry name" value="Di-copper centre-containing domain"/>
    <property type="match status" value="1"/>
</dbReference>
<reference evidence="6" key="1">
    <citation type="journal article" date="2019" name="bioRxiv">
        <title>The Genome of the Zebra Mussel, Dreissena polymorpha: A Resource for Invasive Species Research.</title>
        <authorList>
            <person name="McCartney M.A."/>
            <person name="Auch B."/>
            <person name="Kono T."/>
            <person name="Mallez S."/>
            <person name="Zhang Y."/>
            <person name="Obille A."/>
            <person name="Becker A."/>
            <person name="Abrahante J.E."/>
            <person name="Garbe J."/>
            <person name="Badalamenti J.P."/>
            <person name="Herman A."/>
            <person name="Mangelson H."/>
            <person name="Liachko I."/>
            <person name="Sullivan S."/>
            <person name="Sone E.D."/>
            <person name="Koren S."/>
            <person name="Silverstein K.A.T."/>
            <person name="Beckman K.B."/>
            <person name="Gohl D.M."/>
        </authorList>
    </citation>
    <scope>NUCLEOTIDE SEQUENCE</scope>
    <source>
        <strain evidence="6">Duluth1</strain>
        <tissue evidence="6">Whole animal</tissue>
    </source>
</reference>
<evidence type="ECO:0000256" key="1">
    <source>
        <dbReference type="ARBA" id="ARBA00022723"/>
    </source>
</evidence>
<feature type="region of interest" description="Disordered" evidence="3">
    <location>
        <begin position="535"/>
        <end position="561"/>
    </location>
</feature>